<evidence type="ECO:0000256" key="1">
    <source>
        <dbReference type="ARBA" id="ARBA00022679"/>
    </source>
</evidence>
<dbReference type="EMBL" id="JADKYY010000007">
    <property type="protein sequence ID" value="MBF5027545.1"/>
    <property type="molecule type" value="Genomic_DNA"/>
</dbReference>
<dbReference type="InterPro" id="IPR001763">
    <property type="entry name" value="Rhodanese-like_dom"/>
</dbReference>
<feature type="domain" description="Rhodanese" evidence="3">
    <location>
        <begin position="167"/>
        <end position="271"/>
    </location>
</feature>
<dbReference type="InterPro" id="IPR045078">
    <property type="entry name" value="TST/MPST-like"/>
</dbReference>
<keyword evidence="2" id="KW-0677">Repeat</keyword>
<dbReference type="PROSITE" id="PS50206">
    <property type="entry name" value="RHODANESE_3"/>
    <property type="match status" value="2"/>
</dbReference>
<dbReference type="CDD" id="cd01448">
    <property type="entry name" value="TST_Repeat_1"/>
    <property type="match status" value="1"/>
</dbReference>
<dbReference type="AlphaFoldDB" id="A0A931E6D5"/>
<dbReference type="PANTHER" id="PTHR11364">
    <property type="entry name" value="THIOSULFATE SULFERTANSFERASE"/>
    <property type="match status" value="1"/>
</dbReference>
<accession>A0A931E6D5</accession>
<feature type="domain" description="Rhodanese" evidence="3">
    <location>
        <begin position="17"/>
        <end position="135"/>
    </location>
</feature>
<dbReference type="RefSeq" id="WP_194739469.1">
    <property type="nucleotide sequence ID" value="NZ_JADKYY010000007.1"/>
</dbReference>
<dbReference type="Proteomes" id="UP000694480">
    <property type="component" value="Unassembled WGS sequence"/>
</dbReference>
<evidence type="ECO:0000313" key="5">
    <source>
        <dbReference type="Proteomes" id="UP000694480"/>
    </source>
</evidence>
<evidence type="ECO:0000259" key="3">
    <source>
        <dbReference type="PROSITE" id="PS50206"/>
    </source>
</evidence>
<name>A0A931E6D5_9FLAO</name>
<protein>
    <submittedName>
        <fullName evidence="4">Sulfurtransferase</fullName>
    </submittedName>
</protein>
<keyword evidence="1" id="KW-0808">Transferase</keyword>
<dbReference type="Gene3D" id="3.40.250.10">
    <property type="entry name" value="Rhodanese-like domain"/>
    <property type="match status" value="2"/>
</dbReference>
<dbReference type="SUPFAM" id="SSF52821">
    <property type="entry name" value="Rhodanese/Cell cycle control phosphatase"/>
    <property type="match status" value="2"/>
</dbReference>
<reference evidence="4" key="1">
    <citation type="submission" date="2020-11" db="EMBL/GenBank/DDBJ databases">
        <title>Genome seq and assembly of Planobacterium sp.</title>
        <authorList>
            <person name="Chhetri G."/>
        </authorList>
    </citation>
    <scope>NUCLEOTIDE SEQUENCE</scope>
    <source>
        <strain evidence="4">GCR5</strain>
    </source>
</reference>
<dbReference type="SMART" id="SM00450">
    <property type="entry name" value="RHOD"/>
    <property type="match status" value="2"/>
</dbReference>
<gene>
    <name evidence="4" type="ORF">IC612_07020</name>
</gene>
<dbReference type="InterPro" id="IPR036873">
    <property type="entry name" value="Rhodanese-like_dom_sf"/>
</dbReference>
<dbReference type="GO" id="GO:0004792">
    <property type="term" value="F:thiosulfate-cyanide sulfurtransferase activity"/>
    <property type="evidence" value="ECO:0007669"/>
    <property type="project" value="TreeGrafter"/>
</dbReference>
<sequence>MILSPIISANELLALLESPEIVVVDARSGATSEQAYRKEHIKGAVHLELEEHLCAKEGDPKVGGRHPLPKVDKFIQACAQKGIHPKKRIVVYDNLSGANAAARLWWMLSAVGCAQVQVLDGGMQSYIQLDNAPMHAGVTQGSPVEPWACAQWQLPLVSMGEIKTDSERKNLLLVDVRDTGRYEGKFEPIDPTAGHIPGAVNVPYKQNLDAKGCFLSGEKLAKQYHPLFRAGKSVVFYCGSGVTACHGILAARIAGEPWPALYVGSWSEWCRN</sequence>
<proteinExistence type="predicted"/>
<keyword evidence="5" id="KW-1185">Reference proteome</keyword>
<evidence type="ECO:0000256" key="2">
    <source>
        <dbReference type="ARBA" id="ARBA00022737"/>
    </source>
</evidence>
<comment type="caution">
    <text evidence="4">The sequence shown here is derived from an EMBL/GenBank/DDBJ whole genome shotgun (WGS) entry which is preliminary data.</text>
</comment>
<organism evidence="4 5">
    <name type="scientific">Planobacterium oryzisoli</name>
    <dbReference type="NCBI Taxonomy" id="2771435"/>
    <lineage>
        <taxon>Bacteria</taxon>
        <taxon>Pseudomonadati</taxon>
        <taxon>Bacteroidota</taxon>
        <taxon>Flavobacteriia</taxon>
        <taxon>Flavobacteriales</taxon>
        <taxon>Weeksellaceae</taxon>
        <taxon>Chryseobacterium group</taxon>
        <taxon>Chryseobacterium</taxon>
    </lineage>
</organism>
<evidence type="ECO:0000313" key="4">
    <source>
        <dbReference type="EMBL" id="MBF5027545.1"/>
    </source>
</evidence>
<dbReference type="CDD" id="cd01449">
    <property type="entry name" value="TST_Repeat_2"/>
    <property type="match status" value="1"/>
</dbReference>
<dbReference type="Pfam" id="PF00581">
    <property type="entry name" value="Rhodanese"/>
    <property type="match status" value="2"/>
</dbReference>
<dbReference type="PANTHER" id="PTHR11364:SF27">
    <property type="entry name" value="SULFURTRANSFERASE"/>
    <property type="match status" value="1"/>
</dbReference>